<gene>
    <name evidence="1" type="ORF">BDY19DRAFT_923551</name>
</gene>
<evidence type="ECO:0000313" key="1">
    <source>
        <dbReference type="EMBL" id="KAI0093403.1"/>
    </source>
</evidence>
<sequence>MILLLPITLVLFSLGPFFHTRVAHAGSVNYGNPCSTANQRLQIGTYQFSGDCNSVTFCNSSGLCDHKGCRRDEFPFGYNDPANMPDRCKSGLFCPDEEDACQPLLAVGSPCQFNRDDECEAPPNFKELADHSGFGLNANGSVCLNNVCMWANVTVGNTCIVENTGYIVYSGTNETVDIVSRGNCVVGLYCDSQQKVCMQQKNLNEDCDADKECSSYNCLANGKCGKPANVPKHVGSWVYVVVGICIFGGMVATLIGLYWMHRGHRSAEREKRMQYWREQNAFRQNIMQMQESARHSLMSLGASGQGSPRSTLYGREGVQSEDSQMPMLGATSKSSALRHQFSDDGFDASDESLVVKRSDRSDIKF</sequence>
<proteinExistence type="predicted"/>
<accession>A0ACB8UGD5</accession>
<dbReference type="Proteomes" id="UP001055072">
    <property type="component" value="Unassembled WGS sequence"/>
</dbReference>
<keyword evidence="2" id="KW-1185">Reference proteome</keyword>
<protein>
    <submittedName>
        <fullName evidence="1">Uncharacterized protein</fullName>
    </submittedName>
</protein>
<dbReference type="EMBL" id="MU274902">
    <property type="protein sequence ID" value="KAI0093403.1"/>
    <property type="molecule type" value="Genomic_DNA"/>
</dbReference>
<name>A0ACB8UGD5_9APHY</name>
<evidence type="ECO:0000313" key="2">
    <source>
        <dbReference type="Proteomes" id="UP001055072"/>
    </source>
</evidence>
<reference evidence="1" key="1">
    <citation type="journal article" date="2021" name="Environ. Microbiol.">
        <title>Gene family expansions and transcriptome signatures uncover fungal adaptations to wood decay.</title>
        <authorList>
            <person name="Hage H."/>
            <person name="Miyauchi S."/>
            <person name="Viragh M."/>
            <person name="Drula E."/>
            <person name="Min B."/>
            <person name="Chaduli D."/>
            <person name="Navarro D."/>
            <person name="Favel A."/>
            <person name="Norest M."/>
            <person name="Lesage-Meessen L."/>
            <person name="Balint B."/>
            <person name="Merenyi Z."/>
            <person name="de Eugenio L."/>
            <person name="Morin E."/>
            <person name="Martinez A.T."/>
            <person name="Baldrian P."/>
            <person name="Stursova M."/>
            <person name="Martinez M.J."/>
            <person name="Novotny C."/>
            <person name="Magnuson J.K."/>
            <person name="Spatafora J.W."/>
            <person name="Maurice S."/>
            <person name="Pangilinan J."/>
            <person name="Andreopoulos W."/>
            <person name="LaButti K."/>
            <person name="Hundley H."/>
            <person name="Na H."/>
            <person name="Kuo A."/>
            <person name="Barry K."/>
            <person name="Lipzen A."/>
            <person name="Henrissat B."/>
            <person name="Riley R."/>
            <person name="Ahrendt S."/>
            <person name="Nagy L.G."/>
            <person name="Grigoriev I.V."/>
            <person name="Martin F."/>
            <person name="Rosso M.N."/>
        </authorList>
    </citation>
    <scope>NUCLEOTIDE SEQUENCE</scope>
    <source>
        <strain evidence="1">CBS 384.51</strain>
    </source>
</reference>
<comment type="caution">
    <text evidence="1">The sequence shown here is derived from an EMBL/GenBank/DDBJ whole genome shotgun (WGS) entry which is preliminary data.</text>
</comment>
<organism evidence="1 2">
    <name type="scientific">Irpex rosettiformis</name>
    <dbReference type="NCBI Taxonomy" id="378272"/>
    <lineage>
        <taxon>Eukaryota</taxon>
        <taxon>Fungi</taxon>
        <taxon>Dikarya</taxon>
        <taxon>Basidiomycota</taxon>
        <taxon>Agaricomycotina</taxon>
        <taxon>Agaricomycetes</taxon>
        <taxon>Polyporales</taxon>
        <taxon>Irpicaceae</taxon>
        <taxon>Irpex</taxon>
    </lineage>
</organism>